<evidence type="ECO:0000313" key="3">
    <source>
        <dbReference type="EMBL" id="RKP14728.1"/>
    </source>
</evidence>
<feature type="region of interest" description="Disordered" evidence="1">
    <location>
        <begin position="827"/>
        <end position="847"/>
    </location>
</feature>
<evidence type="ECO:0000256" key="1">
    <source>
        <dbReference type="SAM" id="MobiDB-lite"/>
    </source>
</evidence>
<name>A0A4P9Y6L7_9FUNG</name>
<dbReference type="Proteomes" id="UP000267251">
    <property type="component" value="Unassembled WGS sequence"/>
</dbReference>
<proteinExistence type="predicted"/>
<evidence type="ECO:0000313" key="4">
    <source>
        <dbReference type="Proteomes" id="UP000267251"/>
    </source>
</evidence>
<accession>A0A4P9Y6L7</accession>
<protein>
    <submittedName>
        <fullName evidence="3">Uncharacterized protein</fullName>
    </submittedName>
</protein>
<keyword evidence="4" id="KW-1185">Reference proteome</keyword>
<dbReference type="AlphaFoldDB" id="A0A4P9Y6L7"/>
<feature type="signal peptide" evidence="2">
    <location>
        <begin position="1"/>
        <end position="23"/>
    </location>
</feature>
<gene>
    <name evidence="3" type="ORF">BJ684DRAFT_18883</name>
</gene>
<sequence length="847" mass="95739">MRSISPLLLLANALFFWPLLVTSSSSGSEKAHGTAGRPLSITPPISPESTEKMDAYFPAEILSSLIHAITLRASIVEPFGRLVHLTSDPLSNWCMRSRPEHHHLLQARLSNPEPPLIPKHNVLHARLCNYLLDTSVSEDAEETYLLRNDLLYTRSKALIDQYSHPVPSSESPNPSFTSSSTDHTEIILRFAHVDLQIHFPFFFIEYQKRQWHLLAHALDHSISGSSHNPSLSASHADMIDLMDHPMWKSLGKDENWAQAMWSSWTKTPRDKYRGLEEFWGRLMKNFLRLLDLLAQTDPIMTSGVPSPSYRYFQAQVLVKEIKDSGLKRIRDFRKELAHLHFSKSLKDRNAWMVHYKRLDTYLQRLTVPLTLSVLAQFRLYLSGSPLTIKAISRKIKVLIHTHPNRYDSRMISSALRVLLPHTKEGKVDVLLMDTLLPSIHDITGKAMSAGEQISAHHSGENQVALSLVKNLLPLISPSTPYNVNLVALHTSVAPHLPSFLGVHLIFHLRALLDLRVMRRRVLRQSLIAFPEMEWLESALPQVMKFQQQWSARSFPGDYAAEHFMKILNDGVSFVTNTLARSSPKPCVHSEDERKHLLNIESILYKPLSLYTGSILRDLGFSIGVTPIFGGFGEQVTGYNYAYQSIVTKDKDNKLYFLCLGPSDHQKAILRKTDVPQKDCVYKMSLGPDGKTFEGINGRLLYFGTPEEDAKGGFKKIIRWETPNEDKTVRLPIDKANVFVASRFIYSVSLTPSNLKNEATGKPTTAQYYLKGISDSPSYTQGNGQNATQEAVMIPKGTWKDEPVDWFTVHWGNTNPVTGEKAKHLDIYPKGRGRGGMMPAVEPPSYDM</sequence>
<keyword evidence="2" id="KW-0732">Signal</keyword>
<dbReference type="EMBL" id="KZ987797">
    <property type="protein sequence ID" value="RKP14728.1"/>
    <property type="molecule type" value="Genomic_DNA"/>
</dbReference>
<evidence type="ECO:0000256" key="2">
    <source>
        <dbReference type="SAM" id="SignalP"/>
    </source>
</evidence>
<feature type="chain" id="PRO_5020570236" evidence="2">
    <location>
        <begin position="24"/>
        <end position="847"/>
    </location>
</feature>
<dbReference type="OrthoDB" id="10614563at2759"/>
<reference evidence="4" key="1">
    <citation type="journal article" date="2018" name="Nat. Microbiol.">
        <title>Leveraging single-cell genomics to expand the fungal tree of life.</title>
        <authorList>
            <person name="Ahrendt S.R."/>
            <person name="Quandt C.A."/>
            <person name="Ciobanu D."/>
            <person name="Clum A."/>
            <person name="Salamov A."/>
            <person name="Andreopoulos B."/>
            <person name="Cheng J.F."/>
            <person name="Woyke T."/>
            <person name="Pelin A."/>
            <person name="Henrissat B."/>
            <person name="Reynolds N.K."/>
            <person name="Benny G.L."/>
            <person name="Smith M.E."/>
            <person name="James T.Y."/>
            <person name="Grigoriev I.V."/>
        </authorList>
    </citation>
    <scope>NUCLEOTIDE SEQUENCE [LARGE SCALE GENOMIC DNA]</scope>
</reference>
<organism evidence="3 4">
    <name type="scientific">Piptocephalis cylindrospora</name>
    <dbReference type="NCBI Taxonomy" id="1907219"/>
    <lineage>
        <taxon>Eukaryota</taxon>
        <taxon>Fungi</taxon>
        <taxon>Fungi incertae sedis</taxon>
        <taxon>Zoopagomycota</taxon>
        <taxon>Zoopagomycotina</taxon>
        <taxon>Zoopagomycetes</taxon>
        <taxon>Zoopagales</taxon>
        <taxon>Piptocephalidaceae</taxon>
        <taxon>Piptocephalis</taxon>
    </lineage>
</organism>